<evidence type="ECO:0000256" key="10">
    <source>
        <dbReference type="ARBA" id="ARBA00023319"/>
    </source>
</evidence>
<dbReference type="InterPro" id="IPR003598">
    <property type="entry name" value="Ig_sub2"/>
</dbReference>
<dbReference type="InterPro" id="IPR003961">
    <property type="entry name" value="FN3_dom"/>
</dbReference>
<feature type="domain" description="Ig-like" evidence="13">
    <location>
        <begin position="210"/>
        <end position="298"/>
    </location>
</feature>
<dbReference type="GO" id="GO:0030424">
    <property type="term" value="C:axon"/>
    <property type="evidence" value="ECO:0007669"/>
    <property type="project" value="TreeGrafter"/>
</dbReference>
<feature type="domain" description="Ig-like" evidence="13">
    <location>
        <begin position="131"/>
        <end position="203"/>
    </location>
</feature>
<evidence type="ECO:0000256" key="11">
    <source>
        <dbReference type="SAM" id="MobiDB-lite"/>
    </source>
</evidence>
<feature type="domain" description="Fibronectin type-III" evidence="14">
    <location>
        <begin position="503"/>
        <end position="608"/>
    </location>
</feature>
<dbReference type="InterPro" id="IPR036116">
    <property type="entry name" value="FN3_sf"/>
</dbReference>
<reference evidence="15" key="1">
    <citation type="journal article" date="2023" name="Mol. Biol. Evol.">
        <title>Third-Generation Sequencing Reveals the Adaptive Role of the Epigenome in Three Deep-Sea Polychaetes.</title>
        <authorList>
            <person name="Perez M."/>
            <person name="Aroh O."/>
            <person name="Sun Y."/>
            <person name="Lan Y."/>
            <person name="Juniper S.K."/>
            <person name="Young C.R."/>
            <person name="Angers B."/>
            <person name="Qian P.Y."/>
        </authorList>
    </citation>
    <scope>NUCLEOTIDE SEQUENCE</scope>
    <source>
        <strain evidence="15">P08H-3</strain>
    </source>
</reference>
<dbReference type="GO" id="GO:0043025">
    <property type="term" value="C:neuronal cell body"/>
    <property type="evidence" value="ECO:0007669"/>
    <property type="project" value="TreeGrafter"/>
</dbReference>
<keyword evidence="8" id="KW-1015">Disulfide bond</keyword>
<dbReference type="AlphaFoldDB" id="A0AAD9JCP5"/>
<evidence type="ECO:0000313" key="15">
    <source>
        <dbReference type="EMBL" id="KAK2150156.1"/>
    </source>
</evidence>
<sequence length="882" mass="99924">MNDIQPYQFEPEGTLQEEDDSKWLILTLNRNYNPCQSRERPCDVTAFQFFSFLPSNLDSGAAVMAALQVYVERVSVVSQRLYISTVREDDAGLYSCESVINGILYTADTKLEIFEDIQFRDSSDKFEFKTGDDPFIECSATGHPQPKISWRFNRKPIVSDDIKYKVDPMRGLHIYNITREDAGFYECRAEVTSQGNLKVKVITVDVKYKPFMSYQPNEVTEVIMGERAELRCQGIGNPEVTYQWFKEHEMGAHAKVKAMLREESDTYIIENVARQDGGRYFCKVTNELGSAEVYTDVVVLMKPEVEDLPAEKPLENNVLFINCKVKGHPKPIVTWQRIGSESPFVEGVQPDDPRVKVDNSRPGISQLVIHEIMRSYTGQYSCTAVNKAGNDSSIANITVEYVPTISTNDVEKFGWPGQERNFTCVGDGRPLPTINWLREGQYIMNSSTYRVYTDTTETVASTLQIIIREDQPWIFGSYSCIAKNRYNYVRRTVHLREATVPDMPRNMSVEEETPTSILLKAAIPNQLDQLPVTSWKVQFKPTKRQLREDFDSVALYDDRPKEILYEPGDVLEIKDLSPDVEYTFYLSAGNDVGYSDPVKFKVITPKQHPEQADLPGDPDDPNTGILRTGAEGGKEAANYNNKLKEVKSDAAPRDMKSLAIALGVTAIAVFVVVLIGGAICWRRRSRQKEGDYTSTWRSMFGNKSATMNPESGMTVKISESRDIDQMQLEIRRLDGSQPDIIAQASPKPTHAADKCRSPLDIRKQAAHTSSPKKCPAEVMTPNTIQRRAWERMLMTQELESEDPDESRERSDELTPIMDLPPPPQFLLDNNDDTQQIQPDSVSYHDILDGYHSEENIDDGEHFEIRLPQDNSHNGHSGLHSVS</sequence>
<keyword evidence="5" id="KW-0130">Cell adhesion</keyword>
<dbReference type="Pfam" id="PF07679">
    <property type="entry name" value="I-set"/>
    <property type="match status" value="3"/>
</dbReference>
<keyword evidence="7 12" id="KW-0472">Membrane</keyword>
<protein>
    <submittedName>
        <fullName evidence="15">Uncharacterized protein</fullName>
    </submittedName>
</protein>
<dbReference type="CDD" id="cd00063">
    <property type="entry name" value="FN3"/>
    <property type="match status" value="1"/>
</dbReference>
<evidence type="ECO:0000313" key="16">
    <source>
        <dbReference type="Proteomes" id="UP001208570"/>
    </source>
</evidence>
<evidence type="ECO:0000259" key="13">
    <source>
        <dbReference type="PROSITE" id="PS50835"/>
    </source>
</evidence>
<evidence type="ECO:0000256" key="4">
    <source>
        <dbReference type="ARBA" id="ARBA00022737"/>
    </source>
</evidence>
<evidence type="ECO:0000256" key="8">
    <source>
        <dbReference type="ARBA" id="ARBA00023157"/>
    </source>
</evidence>
<organism evidence="15 16">
    <name type="scientific">Paralvinella palmiformis</name>
    <dbReference type="NCBI Taxonomy" id="53620"/>
    <lineage>
        <taxon>Eukaryota</taxon>
        <taxon>Metazoa</taxon>
        <taxon>Spiralia</taxon>
        <taxon>Lophotrochozoa</taxon>
        <taxon>Annelida</taxon>
        <taxon>Polychaeta</taxon>
        <taxon>Sedentaria</taxon>
        <taxon>Canalipalpata</taxon>
        <taxon>Terebellida</taxon>
        <taxon>Terebelliformia</taxon>
        <taxon>Alvinellidae</taxon>
        <taxon>Paralvinella</taxon>
    </lineage>
</organism>
<dbReference type="SMART" id="SM00060">
    <property type="entry name" value="FN3"/>
    <property type="match status" value="1"/>
</dbReference>
<dbReference type="GO" id="GO:0050808">
    <property type="term" value="P:synapse organization"/>
    <property type="evidence" value="ECO:0007669"/>
    <property type="project" value="TreeGrafter"/>
</dbReference>
<comment type="caution">
    <text evidence="15">The sequence shown here is derived from an EMBL/GenBank/DDBJ whole genome shotgun (WGS) entry which is preliminary data.</text>
</comment>
<dbReference type="PROSITE" id="PS50853">
    <property type="entry name" value="FN3"/>
    <property type="match status" value="1"/>
</dbReference>
<comment type="subcellular location">
    <subcellularLocation>
        <location evidence="1">Membrane</location>
        <topology evidence="1">Single-pass membrane protein</topology>
    </subcellularLocation>
</comment>
<keyword evidence="3" id="KW-0732">Signal</keyword>
<keyword evidence="2 12" id="KW-0812">Transmembrane</keyword>
<evidence type="ECO:0000256" key="5">
    <source>
        <dbReference type="ARBA" id="ARBA00022889"/>
    </source>
</evidence>
<keyword evidence="4" id="KW-0677">Repeat</keyword>
<feature type="region of interest" description="Disordered" evidence="11">
    <location>
        <begin position="608"/>
        <end position="632"/>
    </location>
</feature>
<evidence type="ECO:0000259" key="14">
    <source>
        <dbReference type="PROSITE" id="PS50853"/>
    </source>
</evidence>
<evidence type="ECO:0000256" key="7">
    <source>
        <dbReference type="ARBA" id="ARBA00023136"/>
    </source>
</evidence>
<accession>A0AAD9JCP5</accession>
<feature type="domain" description="Ig-like" evidence="13">
    <location>
        <begin position="403"/>
        <end position="501"/>
    </location>
</feature>
<feature type="domain" description="Ig-like" evidence="13">
    <location>
        <begin position="303"/>
        <end position="398"/>
    </location>
</feature>
<evidence type="ECO:0000256" key="12">
    <source>
        <dbReference type="SAM" id="Phobius"/>
    </source>
</evidence>
<dbReference type="InterPro" id="IPR013098">
    <property type="entry name" value="Ig_I-set"/>
</dbReference>
<dbReference type="SUPFAM" id="SSF49265">
    <property type="entry name" value="Fibronectin type III"/>
    <property type="match status" value="1"/>
</dbReference>
<keyword evidence="6 12" id="KW-1133">Transmembrane helix</keyword>
<dbReference type="InterPro" id="IPR036179">
    <property type="entry name" value="Ig-like_dom_sf"/>
</dbReference>
<dbReference type="SMART" id="SM00409">
    <property type="entry name" value="IG"/>
    <property type="match status" value="5"/>
</dbReference>
<dbReference type="SUPFAM" id="SSF48726">
    <property type="entry name" value="Immunoglobulin"/>
    <property type="match status" value="4"/>
</dbReference>
<dbReference type="CDD" id="cd00096">
    <property type="entry name" value="Ig"/>
    <property type="match status" value="2"/>
</dbReference>
<dbReference type="InterPro" id="IPR007110">
    <property type="entry name" value="Ig-like_dom"/>
</dbReference>
<evidence type="ECO:0000256" key="2">
    <source>
        <dbReference type="ARBA" id="ARBA00022692"/>
    </source>
</evidence>
<keyword evidence="16" id="KW-1185">Reference proteome</keyword>
<dbReference type="Gene3D" id="2.60.40.10">
    <property type="entry name" value="Immunoglobulins"/>
    <property type="match status" value="5"/>
</dbReference>
<dbReference type="Pfam" id="PF13927">
    <property type="entry name" value="Ig_3"/>
    <property type="match status" value="1"/>
</dbReference>
<dbReference type="GO" id="GO:0008046">
    <property type="term" value="F:axon guidance receptor activity"/>
    <property type="evidence" value="ECO:0007669"/>
    <property type="project" value="TreeGrafter"/>
</dbReference>
<dbReference type="EMBL" id="JAODUP010000420">
    <property type="protein sequence ID" value="KAK2150156.1"/>
    <property type="molecule type" value="Genomic_DNA"/>
</dbReference>
<evidence type="ECO:0000256" key="6">
    <source>
        <dbReference type="ARBA" id="ARBA00022989"/>
    </source>
</evidence>
<dbReference type="InterPro" id="IPR013783">
    <property type="entry name" value="Ig-like_fold"/>
</dbReference>
<dbReference type="PANTHER" id="PTHR45080:SF8">
    <property type="entry name" value="IG-LIKE DOMAIN-CONTAINING PROTEIN"/>
    <property type="match status" value="1"/>
</dbReference>
<gene>
    <name evidence="15" type="ORF">LSH36_420g01038</name>
</gene>
<evidence type="ECO:0000256" key="3">
    <source>
        <dbReference type="ARBA" id="ARBA00022729"/>
    </source>
</evidence>
<evidence type="ECO:0000256" key="9">
    <source>
        <dbReference type="ARBA" id="ARBA00023180"/>
    </source>
</evidence>
<dbReference type="GO" id="GO:0007156">
    <property type="term" value="P:homophilic cell adhesion via plasma membrane adhesion molecules"/>
    <property type="evidence" value="ECO:0007669"/>
    <property type="project" value="TreeGrafter"/>
</dbReference>
<dbReference type="PROSITE" id="PS50835">
    <property type="entry name" value="IG_LIKE"/>
    <property type="match status" value="4"/>
</dbReference>
<proteinExistence type="predicted"/>
<dbReference type="InterPro" id="IPR050958">
    <property type="entry name" value="Cell_Adh-Cytoskel_Orgn"/>
</dbReference>
<dbReference type="InterPro" id="IPR003599">
    <property type="entry name" value="Ig_sub"/>
</dbReference>
<evidence type="ECO:0000256" key="1">
    <source>
        <dbReference type="ARBA" id="ARBA00004167"/>
    </source>
</evidence>
<dbReference type="FunFam" id="2.60.40.10:FF:000107">
    <property type="entry name" value="Myosin, light chain kinase a"/>
    <property type="match status" value="1"/>
</dbReference>
<keyword evidence="10" id="KW-0393">Immunoglobulin domain</keyword>
<dbReference type="InterPro" id="IPR009138">
    <property type="entry name" value="Neural_cell_adh"/>
</dbReference>
<feature type="transmembrane region" description="Helical" evidence="12">
    <location>
        <begin position="658"/>
        <end position="681"/>
    </location>
</feature>
<name>A0AAD9JCP5_9ANNE</name>
<dbReference type="PRINTS" id="PR01838">
    <property type="entry name" value="NCAMFAMILY"/>
</dbReference>
<dbReference type="SMART" id="SM00408">
    <property type="entry name" value="IGc2"/>
    <property type="match status" value="3"/>
</dbReference>
<dbReference type="GO" id="GO:0005886">
    <property type="term" value="C:plasma membrane"/>
    <property type="evidence" value="ECO:0007669"/>
    <property type="project" value="TreeGrafter"/>
</dbReference>
<feature type="region of interest" description="Disordered" evidence="11">
    <location>
        <begin position="797"/>
        <end position="837"/>
    </location>
</feature>
<dbReference type="Proteomes" id="UP001208570">
    <property type="component" value="Unassembled WGS sequence"/>
</dbReference>
<keyword evidence="9" id="KW-0325">Glycoprotein</keyword>
<dbReference type="PANTHER" id="PTHR45080">
    <property type="entry name" value="CONTACTIN 5"/>
    <property type="match status" value="1"/>
</dbReference>